<feature type="region of interest" description="Disordered" evidence="2">
    <location>
        <begin position="184"/>
        <end position="331"/>
    </location>
</feature>
<feature type="compositionally biased region" description="Gly residues" evidence="2">
    <location>
        <begin position="249"/>
        <end position="265"/>
    </location>
</feature>
<protein>
    <recommendedName>
        <fullName evidence="5">Histone deacetylase complex subunit SAP18</fullName>
    </recommendedName>
</protein>
<dbReference type="InterPro" id="IPR042534">
    <property type="entry name" value="SAP18_sf"/>
</dbReference>
<dbReference type="STRING" id="765440.A0A0C3F5T5"/>
<feature type="compositionally biased region" description="Basic residues" evidence="2">
    <location>
        <begin position="311"/>
        <end position="331"/>
    </location>
</feature>
<proteinExistence type="inferred from homology"/>
<dbReference type="InParanoid" id="A0A0C3F5T5"/>
<evidence type="ECO:0000256" key="2">
    <source>
        <dbReference type="SAM" id="MobiDB-lite"/>
    </source>
</evidence>
<feature type="compositionally biased region" description="Basic and acidic residues" evidence="2">
    <location>
        <begin position="135"/>
        <end position="149"/>
    </location>
</feature>
<evidence type="ECO:0000256" key="1">
    <source>
        <dbReference type="ARBA" id="ARBA00009143"/>
    </source>
</evidence>
<feature type="compositionally biased region" description="Gly residues" evidence="2">
    <location>
        <begin position="201"/>
        <end position="217"/>
    </location>
</feature>
<feature type="compositionally biased region" description="Basic and acidic residues" evidence="2">
    <location>
        <begin position="266"/>
        <end position="308"/>
    </location>
</feature>
<dbReference type="EMBL" id="KN833049">
    <property type="protein sequence ID" value="KIM75231.1"/>
    <property type="molecule type" value="Genomic_DNA"/>
</dbReference>
<accession>A0A0C3F5T5</accession>
<dbReference type="InterPro" id="IPR010516">
    <property type="entry name" value="SAP18"/>
</dbReference>
<comment type="similarity">
    <text evidence="1">Belongs to the SAP18 family.</text>
</comment>
<dbReference type="HOGENOM" id="CLU_064128_0_0_1"/>
<keyword evidence="4" id="KW-1185">Reference proteome</keyword>
<dbReference type="GO" id="GO:0005634">
    <property type="term" value="C:nucleus"/>
    <property type="evidence" value="ECO:0007669"/>
    <property type="project" value="TreeGrafter"/>
</dbReference>
<gene>
    <name evidence="3" type="ORF">PILCRDRAFT_79224</name>
</gene>
<reference evidence="4" key="2">
    <citation type="submission" date="2015-01" db="EMBL/GenBank/DDBJ databases">
        <title>Evolutionary Origins and Diversification of the Mycorrhizal Mutualists.</title>
        <authorList>
            <consortium name="DOE Joint Genome Institute"/>
            <consortium name="Mycorrhizal Genomics Consortium"/>
            <person name="Kohler A."/>
            <person name="Kuo A."/>
            <person name="Nagy L.G."/>
            <person name="Floudas D."/>
            <person name="Copeland A."/>
            <person name="Barry K.W."/>
            <person name="Cichocki N."/>
            <person name="Veneault-Fourrey C."/>
            <person name="LaButti K."/>
            <person name="Lindquist E.A."/>
            <person name="Lipzen A."/>
            <person name="Lundell T."/>
            <person name="Morin E."/>
            <person name="Murat C."/>
            <person name="Riley R."/>
            <person name="Ohm R."/>
            <person name="Sun H."/>
            <person name="Tunlid A."/>
            <person name="Henrissat B."/>
            <person name="Grigoriev I.V."/>
            <person name="Hibbett D.S."/>
            <person name="Martin F."/>
        </authorList>
    </citation>
    <scope>NUCLEOTIDE SEQUENCE [LARGE SCALE GENOMIC DNA]</scope>
    <source>
        <strain evidence="4">F 1598</strain>
    </source>
</reference>
<feature type="region of interest" description="Disordered" evidence="2">
    <location>
        <begin position="118"/>
        <end position="149"/>
    </location>
</feature>
<evidence type="ECO:0000313" key="4">
    <source>
        <dbReference type="Proteomes" id="UP000054166"/>
    </source>
</evidence>
<dbReference type="PANTHER" id="PTHR13082">
    <property type="entry name" value="SAP18"/>
    <property type="match status" value="1"/>
</dbReference>
<sequence>MDVETTTPAGQPIVSREKTSPFLIRTFIKIGSFHRLTLFEDGTLPTTDEQQIFTWKDATLRELLTSLRDIAPQTPEYRHPLARYSFRAIYADSAARGRFASKDLGIVYSRDILGEPGTLNSPAPRLLEDEDDGEEGGKEKSEREKEERTLDELRFVPGDYLCVAVLLPKNVNVVTGERDRDIAIKGSAGGASGPPATNGWRTGGAGGSARGDGGWGGSVAPISAGAPTGRGGGHWRGGSDIPPPISRGLGRGRGGGGGGGGGGDFAGRDRDYDSRMDSRGDRDRRVPPPRRDSPPHRGGGGRDRDRGGPRGGRRSLSRSRSRTPPRRKRYD</sequence>
<dbReference type="Gene3D" id="3.10.20.550">
    <property type="entry name" value="ASAP complex, SAP18 subunit"/>
    <property type="match status" value="1"/>
</dbReference>
<name>A0A0C3F5T5_PILCF</name>
<dbReference type="Pfam" id="PF06487">
    <property type="entry name" value="SAP18"/>
    <property type="match status" value="1"/>
</dbReference>
<evidence type="ECO:0008006" key="5">
    <source>
        <dbReference type="Google" id="ProtNLM"/>
    </source>
</evidence>
<dbReference type="PANTHER" id="PTHR13082:SF0">
    <property type="entry name" value="HISTONE DEACETYLASE COMPLEX SUBUNIT SAP18"/>
    <property type="match status" value="1"/>
</dbReference>
<reference evidence="3 4" key="1">
    <citation type="submission" date="2014-04" db="EMBL/GenBank/DDBJ databases">
        <authorList>
            <consortium name="DOE Joint Genome Institute"/>
            <person name="Kuo A."/>
            <person name="Tarkka M."/>
            <person name="Buscot F."/>
            <person name="Kohler A."/>
            <person name="Nagy L.G."/>
            <person name="Floudas D."/>
            <person name="Copeland A."/>
            <person name="Barry K.W."/>
            <person name="Cichocki N."/>
            <person name="Veneault-Fourrey C."/>
            <person name="LaButti K."/>
            <person name="Lindquist E.A."/>
            <person name="Lipzen A."/>
            <person name="Lundell T."/>
            <person name="Morin E."/>
            <person name="Murat C."/>
            <person name="Sun H."/>
            <person name="Tunlid A."/>
            <person name="Henrissat B."/>
            <person name="Grigoriev I.V."/>
            <person name="Hibbett D.S."/>
            <person name="Martin F."/>
            <person name="Nordberg H.P."/>
            <person name="Cantor M.N."/>
            <person name="Hua S.X."/>
        </authorList>
    </citation>
    <scope>NUCLEOTIDE SEQUENCE [LARGE SCALE GENOMIC DNA]</scope>
    <source>
        <strain evidence="3 4">F 1598</strain>
    </source>
</reference>
<dbReference type="AlphaFoldDB" id="A0A0C3F5T5"/>
<evidence type="ECO:0000313" key="3">
    <source>
        <dbReference type="EMBL" id="KIM75231.1"/>
    </source>
</evidence>
<dbReference type="Proteomes" id="UP000054166">
    <property type="component" value="Unassembled WGS sequence"/>
</dbReference>
<organism evidence="3 4">
    <name type="scientific">Piloderma croceum (strain F 1598)</name>
    <dbReference type="NCBI Taxonomy" id="765440"/>
    <lineage>
        <taxon>Eukaryota</taxon>
        <taxon>Fungi</taxon>
        <taxon>Dikarya</taxon>
        <taxon>Basidiomycota</taxon>
        <taxon>Agaricomycotina</taxon>
        <taxon>Agaricomycetes</taxon>
        <taxon>Agaricomycetidae</taxon>
        <taxon>Atheliales</taxon>
        <taxon>Atheliaceae</taxon>
        <taxon>Piloderma</taxon>
    </lineage>
</organism>
<dbReference type="OrthoDB" id="440566at2759"/>